<dbReference type="GO" id="GO:0032259">
    <property type="term" value="P:methylation"/>
    <property type="evidence" value="ECO:0007669"/>
    <property type="project" value="UniProtKB-KW"/>
</dbReference>
<dbReference type="Pfam" id="PF13489">
    <property type="entry name" value="Methyltransf_23"/>
    <property type="match status" value="1"/>
</dbReference>
<evidence type="ECO:0000313" key="1">
    <source>
        <dbReference type="EMBL" id="KKS07489.1"/>
    </source>
</evidence>
<sequence>MGGCALLADSSRRYTSVKSFKNPTCFLCGNESDFSQLFPKFCSTHNYLCNKCGLVFIPRGNNYLENYYMKDGYFKKSPNLSARSRFVSRSMFRSLGRAHINKILSKLNIDIFGKRVIDIGCGYGENLYVLRELYKCDVYGLEPSKEASSLGKKMFGIDIINTSLEAFSDRGVKYDVIICSHVLEHVADPVVFINKAIKLLGENGLFYIEVPNILKPSGGFSLTNFLYYEHLQNFSAHTLKLLIEKCGCSVVAYSDSDFLCFVVSKDPRRQNNAVSISVIKPEEVLSFLNRYKQDYSILNSIGVFLKKILYLIKLLFSKFVLDVFSKK</sequence>
<evidence type="ECO:0000313" key="2">
    <source>
        <dbReference type="Proteomes" id="UP000034544"/>
    </source>
</evidence>
<dbReference type="GO" id="GO:0008168">
    <property type="term" value="F:methyltransferase activity"/>
    <property type="evidence" value="ECO:0007669"/>
    <property type="project" value="UniProtKB-KW"/>
</dbReference>
<dbReference type="InterPro" id="IPR029063">
    <property type="entry name" value="SAM-dependent_MTases_sf"/>
</dbReference>
<dbReference type="Proteomes" id="UP000034544">
    <property type="component" value="Unassembled WGS sequence"/>
</dbReference>
<keyword evidence="1" id="KW-0830">Ubiquinone</keyword>
<protein>
    <submittedName>
        <fullName evidence="1">Methylase involved in ubiquinone/menaquinone biosynthesis</fullName>
    </submittedName>
</protein>
<gene>
    <name evidence="1" type="ORF">UU59_C0006G0021</name>
</gene>
<name>A0A0G0W371_UNCKA</name>
<dbReference type="SUPFAM" id="SSF53335">
    <property type="entry name" value="S-adenosyl-L-methionine-dependent methyltransferases"/>
    <property type="match status" value="1"/>
</dbReference>
<dbReference type="CDD" id="cd02440">
    <property type="entry name" value="AdoMet_MTases"/>
    <property type="match status" value="1"/>
</dbReference>
<dbReference type="AlphaFoldDB" id="A0A0G0W371"/>
<proteinExistence type="predicted"/>
<accession>A0A0G0W371</accession>
<keyword evidence="1" id="KW-0808">Transferase</keyword>
<dbReference type="PANTHER" id="PTHR43861">
    <property type="entry name" value="TRANS-ACONITATE 2-METHYLTRANSFERASE-RELATED"/>
    <property type="match status" value="1"/>
</dbReference>
<reference evidence="1 2" key="1">
    <citation type="journal article" date="2015" name="Nature">
        <title>rRNA introns, odd ribosomes, and small enigmatic genomes across a large radiation of phyla.</title>
        <authorList>
            <person name="Brown C.T."/>
            <person name="Hug L.A."/>
            <person name="Thomas B.C."/>
            <person name="Sharon I."/>
            <person name="Castelle C.J."/>
            <person name="Singh A."/>
            <person name="Wilkins M.J."/>
            <person name="Williams K.H."/>
            <person name="Banfield J.F."/>
        </authorList>
    </citation>
    <scope>NUCLEOTIDE SEQUENCE [LARGE SCALE GENOMIC DNA]</scope>
</reference>
<keyword evidence="1" id="KW-0489">Methyltransferase</keyword>
<dbReference type="EMBL" id="LCBF01000006">
    <property type="protein sequence ID" value="KKS07489.1"/>
    <property type="molecule type" value="Genomic_DNA"/>
</dbReference>
<dbReference type="Gene3D" id="3.40.50.150">
    <property type="entry name" value="Vaccinia Virus protein VP39"/>
    <property type="match status" value="1"/>
</dbReference>
<comment type="caution">
    <text evidence="1">The sequence shown here is derived from an EMBL/GenBank/DDBJ whole genome shotgun (WGS) entry which is preliminary data.</text>
</comment>
<dbReference type="PATRIC" id="fig|1619131.3.peg.201"/>
<organism evidence="1 2">
    <name type="scientific">candidate division WWE3 bacterium GW2011_GWE1_41_27</name>
    <dbReference type="NCBI Taxonomy" id="1619131"/>
    <lineage>
        <taxon>Bacteria</taxon>
        <taxon>Katanobacteria</taxon>
    </lineage>
</organism>